<sequence length="1103" mass="121229">MALNDESASLDWDAHETEIRNLFISQNKTWKEVSMEMSQRYHFTATERQYKYRYPGLKNVKEHEWAYIEQEMRSREALGKQSLPCLHGQPLPPGRVSRGIARARCGVAKQRSVRDAPGRVQKGIITVRTPSPFALRAATFRPPSAGHQTPEQAAHSVDACGGLEMDPSIFSHSPLAMTSDIVWERESGDVAAIEASNSIFTWRTPSPMQLESHDPYLFWDRAWSPSQVLASPVSSNLANTNAAISLHQVLTANLPWFQVLDGIEKYPAFHGWRQESPGRSGIHPGPATSNALVERREVLSALLGTSDPAFTARSIAEIALGFHGFIPEQRDGDLCASLERILDISSPVTRSLPVLFALAAFFASNNGLAPATMDRFLRWIVKHQYLGLFQIFMEMHTPTIHAFSKIVFESAIRIKNIPILDTLLDRGVDFRSVAYDIASVGDDAFTRRVLANMDPEYFKKDVAGELLNRFLSAKNFDMVRFLLGHGVPVDARNTDGRTALFEATKGDDIVAVRLLLESGADILKRCRYNLYEADMEFSSPLAFAVFKKKLVFVTFMLSYYPDLKLDGTIEGEPMIQWASIHCREILGILVKHMAPTSPGVLLGDLLDSADSGVHALTTYVQTHPDGVSQLHLEQALEESIKGDHFASAMTLLQYGVDPDCPLLSEPPIMTALLERKKPVYVDLLLKHNASVAEPGLLVRAVFNGGTDILKKLLRHQPDSRERMEALVAATRLDDKTIAHADVLLRCGVNIDTPGLQLNPLQTAAAEHCTKMASFLIHRGANVNAVAYPDGGRTALQAALTSTTPIEIARMLLRHGADVSAPPAMTGGYTALEAFCHIGSQYVYSGGEDFFMELLDAGAEINQPGMKPSSVLHGVIDLGWKAALARCLEPHYNTIVDYMWFDNESWRCMNENYALCLTPTQLAASIEDVEALKMLLDYGTDVNELPSERFGRTALQAACELGIGPKKMELVNFLLDRGADVNAEAGSSHGVTALQAAAIMGDLKLVELLISKGADVNAMASFEEGRFAIEGAAEHGRLDTVKMLLNAGAKGNWHLDTGFDYAIELARKNGHFAIANLLETEGPDYLAMGKERQTGLGFDSLGAF</sequence>
<dbReference type="Pfam" id="PF14420">
    <property type="entry name" value="Clr5"/>
    <property type="match status" value="1"/>
</dbReference>
<organism evidence="5 6">
    <name type="scientific">Echria macrotheca</name>
    <dbReference type="NCBI Taxonomy" id="438768"/>
    <lineage>
        <taxon>Eukaryota</taxon>
        <taxon>Fungi</taxon>
        <taxon>Dikarya</taxon>
        <taxon>Ascomycota</taxon>
        <taxon>Pezizomycotina</taxon>
        <taxon>Sordariomycetes</taxon>
        <taxon>Sordariomycetidae</taxon>
        <taxon>Sordariales</taxon>
        <taxon>Schizotheciaceae</taxon>
        <taxon>Echria</taxon>
    </lineage>
</organism>
<evidence type="ECO:0000256" key="1">
    <source>
        <dbReference type="ARBA" id="ARBA00022737"/>
    </source>
</evidence>
<dbReference type="PROSITE" id="PS50297">
    <property type="entry name" value="ANK_REP_REGION"/>
    <property type="match status" value="3"/>
</dbReference>
<dbReference type="PROSITE" id="PS50088">
    <property type="entry name" value="ANK_REPEAT"/>
    <property type="match status" value="4"/>
</dbReference>
<name>A0AAJ0BEE7_9PEZI</name>
<feature type="repeat" description="ANK" evidence="3">
    <location>
        <begin position="988"/>
        <end position="1020"/>
    </location>
</feature>
<feature type="domain" description="Clr5" evidence="4">
    <location>
        <begin position="11"/>
        <end position="53"/>
    </location>
</feature>
<dbReference type="SMART" id="SM00248">
    <property type="entry name" value="ANK"/>
    <property type="match status" value="12"/>
</dbReference>
<dbReference type="InterPro" id="IPR002110">
    <property type="entry name" value="Ankyrin_rpt"/>
</dbReference>
<feature type="repeat" description="ANK" evidence="3">
    <location>
        <begin position="495"/>
        <end position="527"/>
    </location>
</feature>
<dbReference type="Gene3D" id="1.25.40.20">
    <property type="entry name" value="Ankyrin repeat-containing domain"/>
    <property type="match status" value="3"/>
</dbReference>
<evidence type="ECO:0000256" key="2">
    <source>
        <dbReference type="ARBA" id="ARBA00023043"/>
    </source>
</evidence>
<keyword evidence="1" id="KW-0677">Repeat</keyword>
<dbReference type="InterPro" id="IPR025676">
    <property type="entry name" value="Clr5_dom"/>
</dbReference>
<dbReference type="AlphaFoldDB" id="A0AAJ0BEE7"/>
<dbReference type="SUPFAM" id="SSF48403">
    <property type="entry name" value="Ankyrin repeat"/>
    <property type="match status" value="2"/>
</dbReference>
<keyword evidence="6" id="KW-1185">Reference proteome</keyword>
<dbReference type="InterPro" id="IPR036770">
    <property type="entry name" value="Ankyrin_rpt-contain_sf"/>
</dbReference>
<keyword evidence="2 3" id="KW-0040">ANK repeat</keyword>
<feature type="repeat" description="ANK" evidence="3">
    <location>
        <begin position="790"/>
        <end position="823"/>
    </location>
</feature>
<gene>
    <name evidence="5" type="ORF">QBC47DRAFT_341533</name>
</gene>
<feature type="repeat" description="ANK" evidence="3">
    <location>
        <begin position="949"/>
        <end position="985"/>
    </location>
</feature>
<dbReference type="PANTHER" id="PTHR24198:SF165">
    <property type="entry name" value="ANKYRIN REPEAT-CONTAINING PROTEIN-RELATED"/>
    <property type="match status" value="1"/>
</dbReference>
<comment type="caution">
    <text evidence="5">The sequence shown here is derived from an EMBL/GenBank/DDBJ whole genome shotgun (WGS) entry which is preliminary data.</text>
</comment>
<accession>A0AAJ0BEE7</accession>
<dbReference type="Proteomes" id="UP001239445">
    <property type="component" value="Unassembled WGS sequence"/>
</dbReference>
<evidence type="ECO:0000313" key="6">
    <source>
        <dbReference type="Proteomes" id="UP001239445"/>
    </source>
</evidence>
<dbReference type="PANTHER" id="PTHR24198">
    <property type="entry name" value="ANKYRIN REPEAT AND PROTEIN KINASE DOMAIN-CONTAINING PROTEIN"/>
    <property type="match status" value="1"/>
</dbReference>
<dbReference type="Pfam" id="PF12796">
    <property type="entry name" value="Ank_2"/>
    <property type="match status" value="3"/>
</dbReference>
<dbReference type="EMBL" id="MU839831">
    <property type="protein sequence ID" value="KAK1756770.1"/>
    <property type="molecule type" value="Genomic_DNA"/>
</dbReference>
<reference evidence="5" key="1">
    <citation type="submission" date="2023-06" db="EMBL/GenBank/DDBJ databases">
        <title>Genome-scale phylogeny and comparative genomics of the fungal order Sordariales.</title>
        <authorList>
            <consortium name="Lawrence Berkeley National Laboratory"/>
            <person name="Hensen N."/>
            <person name="Bonometti L."/>
            <person name="Westerberg I."/>
            <person name="Brannstrom I.O."/>
            <person name="Guillou S."/>
            <person name="Cros-Aarteil S."/>
            <person name="Calhoun S."/>
            <person name="Haridas S."/>
            <person name="Kuo A."/>
            <person name="Mondo S."/>
            <person name="Pangilinan J."/>
            <person name="Riley R."/>
            <person name="Labutti K."/>
            <person name="Andreopoulos B."/>
            <person name="Lipzen A."/>
            <person name="Chen C."/>
            <person name="Yanf M."/>
            <person name="Daum C."/>
            <person name="Ng V."/>
            <person name="Clum A."/>
            <person name="Steindorff A."/>
            <person name="Ohm R."/>
            <person name="Martin F."/>
            <person name="Silar P."/>
            <person name="Natvig D."/>
            <person name="Lalanne C."/>
            <person name="Gautier V."/>
            <person name="Ament-Velasquez S.L."/>
            <person name="Kruys A."/>
            <person name="Hutchinson M.I."/>
            <person name="Powell A.J."/>
            <person name="Barry K."/>
            <person name="Miller A.N."/>
            <person name="Grigoriev I.V."/>
            <person name="Debuchy R."/>
            <person name="Gladieux P."/>
            <person name="Thoren M.H."/>
            <person name="Johannesson H."/>
        </authorList>
    </citation>
    <scope>NUCLEOTIDE SEQUENCE</scope>
    <source>
        <strain evidence="5">PSN4</strain>
    </source>
</reference>
<protein>
    <submittedName>
        <fullName evidence="5">Ankyrin repeat-containing domain protein</fullName>
    </submittedName>
</protein>
<evidence type="ECO:0000313" key="5">
    <source>
        <dbReference type="EMBL" id="KAK1756770.1"/>
    </source>
</evidence>
<proteinExistence type="predicted"/>
<evidence type="ECO:0000256" key="3">
    <source>
        <dbReference type="PROSITE-ProRule" id="PRU00023"/>
    </source>
</evidence>
<evidence type="ECO:0000259" key="4">
    <source>
        <dbReference type="Pfam" id="PF14420"/>
    </source>
</evidence>